<keyword evidence="3" id="KW-1185">Reference proteome</keyword>
<dbReference type="AlphaFoldDB" id="A0A9N7UGS8"/>
<name>A0A9N7UGS8_PLEPL</name>
<evidence type="ECO:0000256" key="1">
    <source>
        <dbReference type="SAM" id="MobiDB-lite"/>
    </source>
</evidence>
<feature type="compositionally biased region" description="Pro residues" evidence="1">
    <location>
        <begin position="1"/>
        <end position="16"/>
    </location>
</feature>
<evidence type="ECO:0000313" key="2">
    <source>
        <dbReference type="EMBL" id="CAB1429989.1"/>
    </source>
</evidence>
<sequence>MSPPPCPALPPRPHLTPSPEMLIRPCASGHAAPPSAAAHSDAAAARSTTSSRSPRSPSCLLLLPSSIFICGQMVDCMSLPKKGLLFVQRDGLGSRSTALELKQGAKGVEGNTTMMKTPRHVRALCDTGVCLTPGELSATSAALWSNEKQDS</sequence>
<reference evidence="2" key="1">
    <citation type="submission" date="2020-03" db="EMBL/GenBank/DDBJ databases">
        <authorList>
            <person name="Weist P."/>
        </authorList>
    </citation>
    <scope>NUCLEOTIDE SEQUENCE</scope>
</reference>
<accession>A0A9N7UGS8</accession>
<proteinExistence type="predicted"/>
<feature type="region of interest" description="Disordered" evidence="1">
    <location>
        <begin position="1"/>
        <end position="57"/>
    </location>
</feature>
<protein>
    <submittedName>
        <fullName evidence="2">Uncharacterized protein</fullName>
    </submittedName>
</protein>
<dbReference type="Proteomes" id="UP001153269">
    <property type="component" value="Unassembled WGS sequence"/>
</dbReference>
<gene>
    <name evidence="2" type="ORF">PLEPLA_LOCUS17969</name>
</gene>
<organism evidence="2 3">
    <name type="scientific">Pleuronectes platessa</name>
    <name type="common">European plaice</name>
    <dbReference type="NCBI Taxonomy" id="8262"/>
    <lineage>
        <taxon>Eukaryota</taxon>
        <taxon>Metazoa</taxon>
        <taxon>Chordata</taxon>
        <taxon>Craniata</taxon>
        <taxon>Vertebrata</taxon>
        <taxon>Euteleostomi</taxon>
        <taxon>Actinopterygii</taxon>
        <taxon>Neopterygii</taxon>
        <taxon>Teleostei</taxon>
        <taxon>Neoteleostei</taxon>
        <taxon>Acanthomorphata</taxon>
        <taxon>Carangaria</taxon>
        <taxon>Pleuronectiformes</taxon>
        <taxon>Pleuronectoidei</taxon>
        <taxon>Pleuronectidae</taxon>
        <taxon>Pleuronectes</taxon>
    </lineage>
</organism>
<feature type="compositionally biased region" description="Low complexity" evidence="1">
    <location>
        <begin position="17"/>
        <end position="57"/>
    </location>
</feature>
<comment type="caution">
    <text evidence="2">The sequence shown here is derived from an EMBL/GenBank/DDBJ whole genome shotgun (WGS) entry which is preliminary data.</text>
</comment>
<evidence type="ECO:0000313" key="3">
    <source>
        <dbReference type="Proteomes" id="UP001153269"/>
    </source>
</evidence>
<dbReference type="EMBL" id="CADEAL010001191">
    <property type="protein sequence ID" value="CAB1429989.1"/>
    <property type="molecule type" value="Genomic_DNA"/>
</dbReference>